<feature type="transmembrane region" description="Helical" evidence="6">
    <location>
        <begin position="153"/>
        <end position="171"/>
    </location>
</feature>
<dbReference type="GO" id="GO:0016020">
    <property type="term" value="C:membrane"/>
    <property type="evidence" value="ECO:0007669"/>
    <property type="project" value="UniProtKB-SubCell"/>
</dbReference>
<keyword evidence="3 6" id="KW-0812">Transmembrane</keyword>
<evidence type="ECO:0000313" key="7">
    <source>
        <dbReference type="EMBL" id="CAC5365016.1"/>
    </source>
</evidence>
<keyword evidence="5 6" id="KW-0472">Membrane</keyword>
<organism evidence="7 8">
    <name type="scientific">Mytilus coruscus</name>
    <name type="common">Sea mussel</name>
    <dbReference type="NCBI Taxonomy" id="42192"/>
    <lineage>
        <taxon>Eukaryota</taxon>
        <taxon>Metazoa</taxon>
        <taxon>Spiralia</taxon>
        <taxon>Lophotrochozoa</taxon>
        <taxon>Mollusca</taxon>
        <taxon>Bivalvia</taxon>
        <taxon>Autobranchia</taxon>
        <taxon>Pteriomorphia</taxon>
        <taxon>Mytilida</taxon>
        <taxon>Mytiloidea</taxon>
        <taxon>Mytilidae</taxon>
        <taxon>Mytilinae</taxon>
        <taxon>Mytilus</taxon>
    </lineage>
</organism>
<gene>
    <name evidence="7" type="ORF">MCOR_5846</name>
</gene>
<feature type="transmembrane region" description="Helical" evidence="6">
    <location>
        <begin position="90"/>
        <end position="110"/>
    </location>
</feature>
<evidence type="ECO:0000256" key="3">
    <source>
        <dbReference type="ARBA" id="ARBA00022692"/>
    </source>
</evidence>
<feature type="transmembrane region" description="Helical" evidence="6">
    <location>
        <begin position="122"/>
        <end position="141"/>
    </location>
</feature>
<keyword evidence="4 6" id="KW-1133">Transmembrane helix</keyword>
<feature type="transmembrane region" description="Helical" evidence="6">
    <location>
        <begin position="183"/>
        <end position="203"/>
    </location>
</feature>
<feature type="transmembrane region" description="Helical" evidence="6">
    <location>
        <begin position="223"/>
        <end position="245"/>
    </location>
</feature>
<keyword evidence="8" id="KW-1185">Reference proteome</keyword>
<dbReference type="AlphaFoldDB" id="A0A6J8ABH0"/>
<evidence type="ECO:0000256" key="4">
    <source>
        <dbReference type="ARBA" id="ARBA00022989"/>
    </source>
</evidence>
<sequence length="264" mass="30613">MGTFSGHAIPGSFFIVFAIWWTICQYDRYYTCLKRNAQFTSTLTYPLSCGKFKIQLFEPIMKITLATIGICGEIYTGFDEDNEHFIYPGNAQHATMFCVFGIGAVLDILIYYKCLIPKDIDYTVFILSVGVEGLLFNFHLHGRDALDTRLHTLLIYAIVFSVIAVILEMKYRNNVLAALTRSYFFFVQGMWFWQIGFILYNPYSDAQPLNPEDDFQLMMVPLYFTWHCVIVLFIMLGIGFFVACYHRHLYHKNEVDKSSLQSLL</sequence>
<accession>A0A6J8ABH0</accession>
<comment type="similarity">
    <text evidence="2">Belongs to the TMEM45 family.</text>
</comment>
<comment type="subcellular location">
    <subcellularLocation>
        <location evidence="1">Membrane</location>
        <topology evidence="1">Multi-pass membrane protein</topology>
    </subcellularLocation>
</comment>
<dbReference type="PANTHER" id="PTHR16007">
    <property type="entry name" value="EPIDIDYMAL MEMBRANE PROTEIN E9-RELATED"/>
    <property type="match status" value="1"/>
</dbReference>
<feature type="transmembrane region" description="Helical" evidence="6">
    <location>
        <begin position="60"/>
        <end position="78"/>
    </location>
</feature>
<name>A0A6J8ABH0_MYTCO</name>
<evidence type="ECO:0000256" key="5">
    <source>
        <dbReference type="ARBA" id="ARBA00023136"/>
    </source>
</evidence>
<proteinExistence type="inferred from homology"/>
<evidence type="ECO:0000313" key="8">
    <source>
        <dbReference type="Proteomes" id="UP000507470"/>
    </source>
</evidence>
<evidence type="ECO:0000256" key="6">
    <source>
        <dbReference type="SAM" id="Phobius"/>
    </source>
</evidence>
<dbReference type="InterPro" id="IPR042127">
    <property type="entry name" value="TMEM45"/>
</dbReference>
<evidence type="ECO:0000256" key="1">
    <source>
        <dbReference type="ARBA" id="ARBA00004141"/>
    </source>
</evidence>
<evidence type="ECO:0008006" key="9">
    <source>
        <dbReference type="Google" id="ProtNLM"/>
    </source>
</evidence>
<dbReference type="PANTHER" id="PTHR16007:SF15">
    <property type="entry name" value="TRANSMEMBRANE PROTEIN 45B"/>
    <property type="match status" value="1"/>
</dbReference>
<evidence type="ECO:0000256" key="2">
    <source>
        <dbReference type="ARBA" id="ARBA00006948"/>
    </source>
</evidence>
<dbReference type="EMBL" id="CACVKT020001098">
    <property type="protein sequence ID" value="CAC5365016.1"/>
    <property type="molecule type" value="Genomic_DNA"/>
</dbReference>
<protein>
    <recommendedName>
        <fullName evidence="9">Transmembrane protein 45B</fullName>
    </recommendedName>
</protein>
<dbReference type="OrthoDB" id="551896at2759"/>
<feature type="transmembrane region" description="Helical" evidence="6">
    <location>
        <begin position="6"/>
        <end position="24"/>
    </location>
</feature>
<reference evidence="7 8" key="1">
    <citation type="submission" date="2020-06" db="EMBL/GenBank/DDBJ databases">
        <authorList>
            <person name="Li R."/>
            <person name="Bekaert M."/>
        </authorList>
    </citation>
    <scope>NUCLEOTIDE SEQUENCE [LARGE SCALE GENOMIC DNA]</scope>
    <source>
        <strain evidence="8">wild</strain>
    </source>
</reference>
<dbReference type="Proteomes" id="UP000507470">
    <property type="component" value="Unassembled WGS sequence"/>
</dbReference>
<dbReference type="InterPro" id="IPR006904">
    <property type="entry name" value="DUF716"/>
</dbReference>
<dbReference type="Pfam" id="PF04819">
    <property type="entry name" value="DUF716"/>
    <property type="match status" value="1"/>
</dbReference>